<dbReference type="Proteomes" id="UP001470230">
    <property type="component" value="Unassembled WGS sequence"/>
</dbReference>
<dbReference type="EMBL" id="JAPFFF010000008">
    <property type="protein sequence ID" value="KAK8883930.1"/>
    <property type="molecule type" value="Genomic_DNA"/>
</dbReference>
<organism evidence="1 2">
    <name type="scientific">Tritrichomonas musculus</name>
    <dbReference type="NCBI Taxonomy" id="1915356"/>
    <lineage>
        <taxon>Eukaryota</taxon>
        <taxon>Metamonada</taxon>
        <taxon>Parabasalia</taxon>
        <taxon>Tritrichomonadida</taxon>
        <taxon>Tritrichomonadidae</taxon>
        <taxon>Tritrichomonas</taxon>
    </lineage>
</organism>
<proteinExistence type="predicted"/>
<dbReference type="PANTHER" id="PTHR45661:SF3">
    <property type="entry name" value="IG-LIKE DOMAIN-CONTAINING PROTEIN"/>
    <property type="match status" value="1"/>
</dbReference>
<evidence type="ECO:0000313" key="2">
    <source>
        <dbReference type="Proteomes" id="UP001470230"/>
    </source>
</evidence>
<gene>
    <name evidence="1" type="ORF">M9Y10_043032</name>
</gene>
<evidence type="ECO:0000313" key="1">
    <source>
        <dbReference type="EMBL" id="KAK8883930.1"/>
    </source>
</evidence>
<sequence length="708" mass="81746">MESYIEDKKNLYTSILNFLEESDEPNDDEIRKESFQKLTNVFKNQEIEGDCEEMRQFLEIVKCIGEHHHRDQNFNRRVNELLEHYQDQIKQTLSNLDIFHIFENNKKIVLFLIQKCIITMSDEIYKEIVYKLENNGKRYCHFFIPELENFVGEEKMKYVKNELLKKDPDFFTNYEEKRQKGENDLYVCSLIREDSVVEFITYLNRQNISPSSEISPSIFETNPYLIDNKHTTLIEYSAFFGSIQIFQFLLMSKVELTPSLWLYAIHSKNAELIHLLESNEVPPPKYKSDRNDNEEDEDSNKNYSQCLIESIKCHHNDIADYIDNNFLDQSEKESQRNEEIISNCIKYHNYMYFENGLIICHGFFYLNLYHYDKLFELLLKKKEKLIENKIKQYPDIRKVCEENDYEVIYYYLLQKQAIPAFIFNYEKIKQIAIPSSITSIGKSAFLNCSLLTQISIPSSITSIRRSTFSGCSSLTQIIIPSSVTSIGESAFEGCLSLALISIPSSVTSIRRSTFYGCSSLTQIMIPSSVISIEKYAFYGCSSLTQITIPSSVTSVGESAFSRCSSLDKFTIIPCQKKQIEYYNNQFLLSKSNPNSGIYDTLLWVKSTLNTVTIPTFITKIENGSFFNCSSLTQISIPNSVTSIEKFAFFGCSSLTQITIPSSVTSIGYSAFYQCSSLTQITIPSSVASIGKNIFRYLSLPSNVKIIRF</sequence>
<dbReference type="Pfam" id="PF13306">
    <property type="entry name" value="LRR_5"/>
    <property type="match status" value="2"/>
</dbReference>
<dbReference type="PANTHER" id="PTHR45661">
    <property type="entry name" value="SURFACE ANTIGEN"/>
    <property type="match status" value="1"/>
</dbReference>
<name>A0ABR2JYJ8_9EUKA</name>
<keyword evidence="2" id="KW-1185">Reference proteome</keyword>
<reference evidence="1 2" key="1">
    <citation type="submission" date="2024-04" db="EMBL/GenBank/DDBJ databases">
        <title>Tritrichomonas musculus Genome.</title>
        <authorList>
            <person name="Alves-Ferreira E."/>
            <person name="Grigg M."/>
            <person name="Lorenzi H."/>
            <person name="Galac M."/>
        </authorList>
    </citation>
    <scope>NUCLEOTIDE SEQUENCE [LARGE SCALE GENOMIC DNA]</scope>
    <source>
        <strain evidence="1 2">EAF2021</strain>
    </source>
</reference>
<dbReference type="SUPFAM" id="SSF48403">
    <property type="entry name" value="Ankyrin repeat"/>
    <property type="match status" value="1"/>
</dbReference>
<dbReference type="InterPro" id="IPR026906">
    <property type="entry name" value="LRR_5"/>
</dbReference>
<dbReference type="SUPFAM" id="SSF52058">
    <property type="entry name" value="L domain-like"/>
    <property type="match status" value="2"/>
</dbReference>
<accession>A0ABR2JYJ8</accession>
<dbReference type="InterPro" id="IPR053139">
    <property type="entry name" value="Surface_bspA-like"/>
</dbReference>
<dbReference type="Gene3D" id="3.80.10.10">
    <property type="entry name" value="Ribonuclease Inhibitor"/>
    <property type="match status" value="2"/>
</dbReference>
<comment type="caution">
    <text evidence="1">The sequence shown here is derived from an EMBL/GenBank/DDBJ whole genome shotgun (WGS) entry which is preliminary data.</text>
</comment>
<dbReference type="InterPro" id="IPR032675">
    <property type="entry name" value="LRR_dom_sf"/>
</dbReference>
<protein>
    <recommendedName>
        <fullName evidence="3">Surface antigen BspA-like</fullName>
    </recommendedName>
</protein>
<dbReference type="InterPro" id="IPR036770">
    <property type="entry name" value="Ankyrin_rpt-contain_sf"/>
</dbReference>
<evidence type="ECO:0008006" key="3">
    <source>
        <dbReference type="Google" id="ProtNLM"/>
    </source>
</evidence>